<protein>
    <submittedName>
        <fullName evidence="3">OLC1v1013773C1</fullName>
    </submittedName>
</protein>
<dbReference type="InterPro" id="IPR004146">
    <property type="entry name" value="DC1"/>
</dbReference>
<name>A0AAV1E2P1_OLDCO</name>
<sequence>MNHFSHPHQLELWSLSFQIQSSSTDQPSLPICSCCKLQTNEPLYFCMSCNFFIHFGCTRFPQLISHPSHKNHTLTLLPTAAYPGGAFNCDACNRQGKGFSYHCSSCEYDLHVGCAFKPLTITHQFHACPLELTFTKPYDNAKGFSCDVCHRIGFKEWLYRCGVCEFDVHLDCAAAAATNPDPPAAAVHDGGRLADPFSQNPVVESTTRYSSHGLFHQHQVIQSVVSMGGNTVAHHQFRPGNAAAEAVVHGQGQVIMRPNFVSRSSLMSSGVQGFVQGTNSQGVGQDFVHGMINGGDGGGGGGGDGLAAIFGDSSRGRTQD</sequence>
<dbReference type="PANTHER" id="PTHR46288">
    <property type="entry name" value="PHORBOL-ESTER/DAG-TYPE DOMAIN-CONTAINING PROTEIN"/>
    <property type="match status" value="1"/>
</dbReference>
<dbReference type="EMBL" id="OX459124">
    <property type="protein sequence ID" value="CAI9113203.1"/>
    <property type="molecule type" value="Genomic_DNA"/>
</dbReference>
<evidence type="ECO:0000256" key="1">
    <source>
        <dbReference type="ARBA" id="ARBA00022737"/>
    </source>
</evidence>
<proteinExistence type="predicted"/>
<gene>
    <name evidence="3" type="ORF">OLC1_LOCUS20254</name>
</gene>
<evidence type="ECO:0000313" key="3">
    <source>
        <dbReference type="EMBL" id="CAI9113203.1"/>
    </source>
</evidence>
<dbReference type="SUPFAM" id="SSF57889">
    <property type="entry name" value="Cysteine-rich domain"/>
    <property type="match status" value="1"/>
</dbReference>
<feature type="domain" description="DC1" evidence="2">
    <location>
        <begin position="125"/>
        <end position="173"/>
    </location>
</feature>
<evidence type="ECO:0000313" key="4">
    <source>
        <dbReference type="Proteomes" id="UP001161247"/>
    </source>
</evidence>
<dbReference type="InterPro" id="IPR046349">
    <property type="entry name" value="C1-like_sf"/>
</dbReference>
<dbReference type="Pfam" id="PF03107">
    <property type="entry name" value="C1_2"/>
    <property type="match status" value="3"/>
</dbReference>
<reference evidence="3" key="1">
    <citation type="submission" date="2023-03" db="EMBL/GenBank/DDBJ databases">
        <authorList>
            <person name="Julca I."/>
        </authorList>
    </citation>
    <scope>NUCLEOTIDE SEQUENCE</scope>
</reference>
<feature type="domain" description="DC1" evidence="2">
    <location>
        <begin position="4"/>
        <end position="57"/>
    </location>
</feature>
<organism evidence="3 4">
    <name type="scientific">Oldenlandia corymbosa var. corymbosa</name>
    <dbReference type="NCBI Taxonomy" id="529605"/>
    <lineage>
        <taxon>Eukaryota</taxon>
        <taxon>Viridiplantae</taxon>
        <taxon>Streptophyta</taxon>
        <taxon>Embryophyta</taxon>
        <taxon>Tracheophyta</taxon>
        <taxon>Spermatophyta</taxon>
        <taxon>Magnoliopsida</taxon>
        <taxon>eudicotyledons</taxon>
        <taxon>Gunneridae</taxon>
        <taxon>Pentapetalae</taxon>
        <taxon>asterids</taxon>
        <taxon>lamiids</taxon>
        <taxon>Gentianales</taxon>
        <taxon>Rubiaceae</taxon>
        <taxon>Rubioideae</taxon>
        <taxon>Spermacoceae</taxon>
        <taxon>Hedyotis-Oldenlandia complex</taxon>
        <taxon>Oldenlandia</taxon>
    </lineage>
</organism>
<feature type="domain" description="DC1" evidence="2">
    <location>
        <begin position="67"/>
        <end position="115"/>
    </location>
</feature>
<dbReference type="Proteomes" id="UP001161247">
    <property type="component" value="Chromosome 7"/>
</dbReference>
<accession>A0AAV1E2P1</accession>
<dbReference type="AlphaFoldDB" id="A0AAV1E2P1"/>
<evidence type="ECO:0000259" key="2">
    <source>
        <dbReference type="Pfam" id="PF03107"/>
    </source>
</evidence>
<dbReference type="PANTHER" id="PTHR46288:SF80">
    <property type="entry name" value="CYSTEINE_HISTIDINE-RICH C1 DOMAIN FAMILY PROTEIN"/>
    <property type="match status" value="1"/>
</dbReference>
<keyword evidence="4" id="KW-1185">Reference proteome</keyword>
<keyword evidence="1" id="KW-0677">Repeat</keyword>